<evidence type="ECO:0000313" key="5">
    <source>
        <dbReference type="RefSeq" id="XP_006561938.1"/>
    </source>
</evidence>
<dbReference type="GeneID" id="102653835"/>
<feature type="compositionally biased region" description="Basic and acidic residues" evidence="1">
    <location>
        <begin position="177"/>
        <end position="190"/>
    </location>
</feature>
<evidence type="ECO:0000256" key="1">
    <source>
        <dbReference type="SAM" id="MobiDB-lite"/>
    </source>
</evidence>
<dbReference type="EnsemblMetazoa" id="XM_006561875">
    <property type="protein sequence ID" value="XP_006561938"/>
    <property type="gene ID" value="LOC102653835"/>
</dbReference>
<dbReference type="RefSeq" id="XP_006561938.1">
    <property type="nucleotide sequence ID" value="XM_006561875.3"/>
</dbReference>
<accession>A0A8B6YWC6</accession>
<sequence length="464" mass="51648">MDFLLLLFLASSAVLVQGYGKSNDPNDEPFLPIYPVYPYSPKLIKRGTEKEAVAQLSAELYAPKVDAKDSYSASYSGRDSSYYPNYNSYPKLPSSPSYAFYGSLPYPNDPYTTPYNPYSYPLPSPSYSPPIPYSSSYPNYYYQSPYYYPNYYNQPLFPPPPLPPPVVDYEADGGYPESEKNKGYRGKDGASQHQFVDGANYISGGSKDLDGQPTTAYKASGGGVQQNQLEEAGNVQMKHPPVPLPKTTYRVISVGGQPVGPDYPLPPSYARAQQLEELAATRGHHDWVKALARNFSPLDAKNVATNDDDRNDEGKEARYVPASIAKTGYVVTNPSVLRKVNVGRIVGKTRLKSVKYPAYATIEKPDKDRGESNEYENYESSSSRDNQDYDAALSSQTSDGKQQNYEEDEDQSSYQSQNYVTQTPSYGGYQYTSYGQPQTIVQRQTQQYKSNLDNANFGAKTKKA</sequence>
<feature type="chain" id="PRO_5044659558" evidence="2">
    <location>
        <begin position="19"/>
        <end position="464"/>
    </location>
</feature>
<organism evidence="4 5">
    <name type="scientific">Apis mellifera</name>
    <name type="common">Honeybee</name>
    <dbReference type="NCBI Taxonomy" id="7460"/>
    <lineage>
        <taxon>Eukaryota</taxon>
        <taxon>Metazoa</taxon>
        <taxon>Ecdysozoa</taxon>
        <taxon>Arthropoda</taxon>
        <taxon>Hexapoda</taxon>
        <taxon>Insecta</taxon>
        <taxon>Pterygota</taxon>
        <taxon>Neoptera</taxon>
        <taxon>Endopterygota</taxon>
        <taxon>Hymenoptera</taxon>
        <taxon>Apocrita</taxon>
        <taxon>Aculeata</taxon>
        <taxon>Apoidea</taxon>
        <taxon>Anthophila</taxon>
        <taxon>Apidae</taxon>
        <taxon>Apis</taxon>
    </lineage>
</organism>
<feature type="compositionally biased region" description="Low complexity" evidence="1">
    <location>
        <begin position="423"/>
        <end position="438"/>
    </location>
</feature>
<name>A0A7M7GSZ3_APIME</name>
<evidence type="ECO:0000256" key="2">
    <source>
        <dbReference type="SAM" id="SignalP"/>
    </source>
</evidence>
<reference evidence="3" key="1">
    <citation type="submission" date="2021-01" db="UniProtKB">
        <authorList>
            <consortium name="EnsemblMetazoa"/>
        </authorList>
    </citation>
    <scope>IDENTIFICATION</scope>
    <source>
        <strain evidence="3">DH4</strain>
    </source>
</reference>
<dbReference type="KEGG" id="ame:102653835"/>
<evidence type="ECO:0000313" key="4">
    <source>
        <dbReference type="Proteomes" id="UP000005203"/>
    </source>
</evidence>
<accession>A0A7M7GSZ3</accession>
<proteinExistence type="predicted"/>
<dbReference type="Proteomes" id="UP000005203">
    <property type="component" value="Linkage group LG9"/>
</dbReference>
<protein>
    <submittedName>
        <fullName evidence="5">Uncharacterized protein LOC102653835</fullName>
    </submittedName>
</protein>
<feature type="signal peptide" evidence="2">
    <location>
        <begin position="1"/>
        <end position="18"/>
    </location>
</feature>
<accession>A0A8U0Y8U3</accession>
<keyword evidence="4" id="KW-1185">Reference proteome</keyword>
<reference evidence="5" key="2">
    <citation type="submission" date="2025-04" db="UniProtKB">
        <authorList>
            <consortium name="RefSeq"/>
        </authorList>
    </citation>
    <scope>IDENTIFICATION</scope>
    <source>
        <strain evidence="5">DH4</strain>
        <tissue evidence="5">Whole body</tissue>
    </source>
</reference>
<gene>
    <name evidence="5" type="primary">LOC102653835</name>
    <name evidence="3" type="synonym">102653835</name>
</gene>
<feature type="compositionally biased region" description="Polar residues" evidence="1">
    <location>
        <begin position="412"/>
        <end position="422"/>
    </location>
</feature>
<dbReference type="AlphaFoldDB" id="A0A7M7GSZ3"/>
<keyword evidence="2" id="KW-0732">Signal</keyword>
<feature type="region of interest" description="Disordered" evidence="1">
    <location>
        <begin position="364"/>
        <end position="438"/>
    </location>
</feature>
<dbReference type="OrthoDB" id="7701268at2759"/>
<evidence type="ECO:0000313" key="3">
    <source>
        <dbReference type="EnsemblMetazoa" id="XP_006561938"/>
    </source>
</evidence>
<feature type="compositionally biased region" description="Polar residues" evidence="1">
    <location>
        <begin position="393"/>
        <end position="403"/>
    </location>
</feature>
<feature type="region of interest" description="Disordered" evidence="1">
    <location>
        <begin position="198"/>
        <end position="223"/>
    </location>
</feature>
<feature type="region of interest" description="Disordered" evidence="1">
    <location>
        <begin position="172"/>
        <end position="191"/>
    </location>
</feature>